<proteinExistence type="inferred from homology"/>
<dbReference type="GO" id="GO:0005743">
    <property type="term" value="C:mitochondrial inner membrane"/>
    <property type="evidence" value="ECO:0007669"/>
    <property type="project" value="TreeGrafter"/>
</dbReference>
<evidence type="ECO:0000256" key="1">
    <source>
        <dbReference type="ARBA" id="ARBA00004141"/>
    </source>
</evidence>
<evidence type="ECO:0000256" key="2">
    <source>
        <dbReference type="ARBA" id="ARBA00009877"/>
    </source>
</evidence>
<organism evidence="6 7">
    <name type="scientific">Periconia macrospinosa</name>
    <dbReference type="NCBI Taxonomy" id="97972"/>
    <lineage>
        <taxon>Eukaryota</taxon>
        <taxon>Fungi</taxon>
        <taxon>Dikarya</taxon>
        <taxon>Ascomycota</taxon>
        <taxon>Pezizomycotina</taxon>
        <taxon>Dothideomycetes</taxon>
        <taxon>Pleosporomycetidae</taxon>
        <taxon>Pleosporales</taxon>
        <taxon>Massarineae</taxon>
        <taxon>Periconiaceae</taxon>
        <taxon>Periconia</taxon>
    </lineage>
</organism>
<keyword evidence="3" id="KW-0812">Transmembrane</keyword>
<dbReference type="PANTHER" id="PTHR12428:SF65">
    <property type="entry name" value="CYTOCHROME C OXIDASE ASSEMBLY PROTEIN COX18, MITOCHONDRIAL"/>
    <property type="match status" value="1"/>
</dbReference>
<dbReference type="GO" id="GO:0032977">
    <property type="term" value="F:membrane insertase activity"/>
    <property type="evidence" value="ECO:0007669"/>
    <property type="project" value="InterPro"/>
</dbReference>
<dbReference type="GO" id="GO:0033617">
    <property type="term" value="P:mitochondrial respiratory chain complex IV assembly"/>
    <property type="evidence" value="ECO:0007669"/>
    <property type="project" value="TreeGrafter"/>
</dbReference>
<dbReference type="Proteomes" id="UP000244855">
    <property type="component" value="Unassembled WGS sequence"/>
</dbReference>
<protein>
    <submittedName>
        <fullName evidence="6">Uncharacterized protein</fullName>
    </submittedName>
</protein>
<dbReference type="EMBL" id="KZ805302">
    <property type="protein sequence ID" value="PVI07763.1"/>
    <property type="molecule type" value="Genomic_DNA"/>
</dbReference>
<dbReference type="PANTHER" id="PTHR12428">
    <property type="entry name" value="OXA1"/>
    <property type="match status" value="1"/>
</dbReference>
<keyword evidence="5" id="KW-0472">Membrane</keyword>
<accession>A0A2V1EB52</accession>
<evidence type="ECO:0000256" key="5">
    <source>
        <dbReference type="ARBA" id="ARBA00023136"/>
    </source>
</evidence>
<comment type="subcellular location">
    <subcellularLocation>
        <location evidence="1">Membrane</location>
        <topology evidence="1">Multi-pass membrane protein</topology>
    </subcellularLocation>
</comment>
<evidence type="ECO:0000256" key="3">
    <source>
        <dbReference type="ARBA" id="ARBA00022692"/>
    </source>
</evidence>
<dbReference type="AlphaFoldDB" id="A0A2V1EB52"/>
<gene>
    <name evidence="6" type="ORF">DM02DRAFT_608374</name>
</gene>
<name>A0A2V1EB52_9PLEO</name>
<dbReference type="OrthoDB" id="2148490at2759"/>
<dbReference type="GO" id="GO:0032979">
    <property type="term" value="P:protein insertion into mitochondrial inner membrane from matrix"/>
    <property type="evidence" value="ECO:0007669"/>
    <property type="project" value="TreeGrafter"/>
</dbReference>
<dbReference type="STRING" id="97972.A0A2V1EB52"/>
<comment type="similarity">
    <text evidence="2">Belongs to the OXA1/ALB3/YidC family.</text>
</comment>
<keyword evidence="7" id="KW-1185">Reference proteome</keyword>
<reference evidence="6 7" key="1">
    <citation type="journal article" date="2018" name="Sci. Rep.">
        <title>Comparative genomics provides insights into the lifestyle and reveals functional heterogeneity of dark septate endophytic fungi.</title>
        <authorList>
            <person name="Knapp D.G."/>
            <person name="Nemeth J.B."/>
            <person name="Barry K."/>
            <person name="Hainaut M."/>
            <person name="Henrissat B."/>
            <person name="Johnson J."/>
            <person name="Kuo A."/>
            <person name="Lim J.H.P."/>
            <person name="Lipzen A."/>
            <person name="Nolan M."/>
            <person name="Ohm R.A."/>
            <person name="Tamas L."/>
            <person name="Grigoriev I.V."/>
            <person name="Spatafora J.W."/>
            <person name="Nagy L.G."/>
            <person name="Kovacs G.M."/>
        </authorList>
    </citation>
    <scope>NUCLEOTIDE SEQUENCE [LARGE SCALE GENOMIC DNA]</scope>
    <source>
        <strain evidence="6 7">DSE2036</strain>
    </source>
</reference>
<evidence type="ECO:0000313" key="6">
    <source>
        <dbReference type="EMBL" id="PVI07763.1"/>
    </source>
</evidence>
<dbReference type="InterPro" id="IPR001708">
    <property type="entry name" value="YidC/ALB3/OXA1/COX18"/>
</dbReference>
<evidence type="ECO:0000256" key="4">
    <source>
        <dbReference type="ARBA" id="ARBA00022989"/>
    </source>
</evidence>
<keyword evidence="4" id="KW-1133">Transmembrane helix</keyword>
<sequence>MSPLRSLRQPTYFHLSRNTIRLPPSQITLRSRAFHATARREDVTAVFLSLPHSLLTALHEVMPWYAAIPASAVVMRGLLLWGLGLRSREVTVRFIGTEPLRNALRHQKIYEMRNEPVAEDTSKDMKNIQAALKKEVRQLDRRWDCSLRKQLVWGISSLPVYLVMSEVIRRMGDMKNGILGMMWIGMGLKDPDTSLHGVSLGTNEWYEPTFATEGMLWFPNLLEPDPNGYLPFIVSALMLFNVLTKGGKVQFRADPGPIQRAVRGVLIVVSLSVGVVCQEVPAGLMLYWATSTSTVILSNWFMDIKYPVPKGLNRCKRRLDILKPKPASKLPRKPLVRK</sequence>
<evidence type="ECO:0000313" key="7">
    <source>
        <dbReference type="Proteomes" id="UP000244855"/>
    </source>
</evidence>